<gene>
    <name evidence="2" type="ORF">IPN91_12380</name>
</gene>
<evidence type="ECO:0000313" key="3">
    <source>
        <dbReference type="Proteomes" id="UP000709959"/>
    </source>
</evidence>
<comment type="caution">
    <text evidence="2">The sequence shown here is derived from an EMBL/GenBank/DDBJ whole genome shotgun (WGS) entry which is preliminary data.</text>
</comment>
<evidence type="ECO:0000256" key="1">
    <source>
        <dbReference type="SAM" id="MobiDB-lite"/>
    </source>
</evidence>
<accession>A0A936K7Q1</accession>
<reference evidence="2 3" key="1">
    <citation type="submission" date="2020-10" db="EMBL/GenBank/DDBJ databases">
        <title>Connecting structure to function with the recovery of over 1000 high-quality activated sludge metagenome-assembled genomes encoding full-length rRNA genes using long-read sequencing.</title>
        <authorList>
            <person name="Singleton C.M."/>
            <person name="Petriglieri F."/>
            <person name="Kristensen J.M."/>
            <person name="Kirkegaard R.H."/>
            <person name="Michaelsen T.Y."/>
            <person name="Andersen M.H."/>
            <person name="Karst S.M."/>
            <person name="Dueholm M.S."/>
            <person name="Nielsen P.H."/>
            <person name="Albertsen M."/>
        </authorList>
    </citation>
    <scope>NUCLEOTIDE SEQUENCE [LARGE SCALE GENOMIC DNA]</scope>
    <source>
        <strain evidence="2">OdNE_18-Q3-R46-58_MAXAC.008</strain>
    </source>
</reference>
<dbReference type="Proteomes" id="UP000709959">
    <property type="component" value="Unassembled WGS sequence"/>
</dbReference>
<proteinExistence type="predicted"/>
<evidence type="ECO:0008006" key="4">
    <source>
        <dbReference type="Google" id="ProtNLM"/>
    </source>
</evidence>
<sequence length="182" mass="20404">MNKIPKKLPQDQGPPGSGRKSKLLPPTKTRTSGARDPVDEALQDQIHRASLHAFSGEAVSDEKIMADAVERGLVAVGLKVYFRMMELWGIDEKEAAALLGFDHRPVEAEIGIEPFKRLSHTVGIYRALHTLLSRDSANAWMKKPNSAEIFGESRRWNCSEREHLDSRPSALISRRLSRAPWL</sequence>
<name>A0A936K7Q1_9BACT</name>
<evidence type="ECO:0000313" key="2">
    <source>
        <dbReference type="EMBL" id="MBK8573410.1"/>
    </source>
</evidence>
<dbReference type="AlphaFoldDB" id="A0A936K7Q1"/>
<protein>
    <recommendedName>
        <fullName evidence="4">DUF2384 domain-containing protein</fullName>
    </recommendedName>
</protein>
<organism evidence="2 3">
    <name type="scientific">Candidatus Geothrix odensensis</name>
    <dbReference type="NCBI Taxonomy" id="2954440"/>
    <lineage>
        <taxon>Bacteria</taxon>
        <taxon>Pseudomonadati</taxon>
        <taxon>Acidobacteriota</taxon>
        <taxon>Holophagae</taxon>
        <taxon>Holophagales</taxon>
        <taxon>Holophagaceae</taxon>
        <taxon>Geothrix</taxon>
    </lineage>
</organism>
<dbReference type="EMBL" id="JADKCH010000018">
    <property type="protein sequence ID" value="MBK8573410.1"/>
    <property type="molecule type" value="Genomic_DNA"/>
</dbReference>
<feature type="region of interest" description="Disordered" evidence="1">
    <location>
        <begin position="1"/>
        <end position="37"/>
    </location>
</feature>